<comment type="similarity">
    <text evidence="2">In the C-terminal section; belongs to the transpeptidase family.</text>
</comment>
<comment type="catalytic activity">
    <reaction evidence="16">
        <text>[GlcNAc-(1-&gt;4)-Mur2Ac(oyl-L-Ala-gamma-D-Glu-L-Lys-D-Ala-D-Ala)](n)-di-trans,octa-cis-undecaprenyl diphosphate + beta-D-GlcNAc-(1-&gt;4)-Mur2Ac(oyl-L-Ala-gamma-D-Glu-L-Lys-D-Ala-D-Ala)-di-trans,octa-cis-undecaprenyl diphosphate = [GlcNAc-(1-&gt;4)-Mur2Ac(oyl-L-Ala-gamma-D-Glu-L-Lys-D-Ala-D-Ala)](n+1)-di-trans,octa-cis-undecaprenyl diphosphate + di-trans,octa-cis-undecaprenyl diphosphate + H(+)</text>
        <dbReference type="Rhea" id="RHEA:23708"/>
        <dbReference type="Rhea" id="RHEA-COMP:9602"/>
        <dbReference type="Rhea" id="RHEA-COMP:9603"/>
        <dbReference type="ChEBI" id="CHEBI:15378"/>
        <dbReference type="ChEBI" id="CHEBI:58405"/>
        <dbReference type="ChEBI" id="CHEBI:60033"/>
        <dbReference type="ChEBI" id="CHEBI:78435"/>
        <dbReference type="EC" id="2.4.99.28"/>
    </reaction>
</comment>
<evidence type="ECO:0000313" key="21">
    <source>
        <dbReference type="EMBL" id="MCH1626182.1"/>
    </source>
</evidence>
<dbReference type="FunFam" id="1.10.3810.10:FF:000001">
    <property type="entry name" value="Penicillin-binding protein 1A"/>
    <property type="match status" value="1"/>
</dbReference>
<keyword evidence="4" id="KW-1003">Cell membrane</keyword>
<evidence type="ECO:0000256" key="13">
    <source>
        <dbReference type="ARBA" id="ARBA00023268"/>
    </source>
</evidence>
<keyword evidence="12 18" id="KW-0472">Membrane</keyword>
<evidence type="ECO:0000256" key="16">
    <source>
        <dbReference type="ARBA" id="ARBA00049902"/>
    </source>
</evidence>
<evidence type="ECO:0000256" key="11">
    <source>
        <dbReference type="ARBA" id="ARBA00022984"/>
    </source>
</evidence>
<reference evidence="21" key="1">
    <citation type="submission" date="2022-02" db="EMBL/GenBank/DDBJ databases">
        <title>Fredinandcohnia quinoae sp. nov. isolated from Chenopodium quinoa seeds.</title>
        <authorList>
            <person name="Saati-Santamaria Z."/>
            <person name="Flores-Felix J.D."/>
            <person name="Igual J.M."/>
            <person name="Velazquez E."/>
            <person name="Garcia-Fraile P."/>
            <person name="Martinez-Molina E."/>
        </authorList>
    </citation>
    <scope>NUCLEOTIDE SEQUENCE</scope>
    <source>
        <strain evidence="21">SECRCQ15</strain>
    </source>
</reference>
<comment type="caution">
    <text evidence="21">The sequence shown here is derived from an EMBL/GenBank/DDBJ whole genome shotgun (WGS) entry which is preliminary data.</text>
</comment>
<evidence type="ECO:0000256" key="14">
    <source>
        <dbReference type="ARBA" id="ARBA00023316"/>
    </source>
</evidence>
<dbReference type="GO" id="GO:0009252">
    <property type="term" value="P:peptidoglycan biosynthetic process"/>
    <property type="evidence" value="ECO:0007669"/>
    <property type="project" value="UniProtKB-KW"/>
</dbReference>
<gene>
    <name evidence="21" type="ORF">MJG50_12650</name>
</gene>
<feature type="region of interest" description="Disordered" evidence="17">
    <location>
        <begin position="658"/>
        <end position="681"/>
    </location>
</feature>
<keyword evidence="7" id="KW-0328">Glycosyltransferase</keyword>
<feature type="transmembrane region" description="Helical" evidence="18">
    <location>
        <begin position="20"/>
        <end position="41"/>
    </location>
</feature>
<keyword evidence="11" id="KW-0573">Peptidoglycan synthesis</keyword>
<keyword evidence="18" id="KW-0812">Transmembrane</keyword>
<dbReference type="InterPro" id="IPR001264">
    <property type="entry name" value="Glyco_trans_51"/>
</dbReference>
<dbReference type="GO" id="GO:0030288">
    <property type="term" value="C:outer membrane-bounded periplasmic space"/>
    <property type="evidence" value="ECO:0007669"/>
    <property type="project" value="TreeGrafter"/>
</dbReference>
<dbReference type="GO" id="GO:0006508">
    <property type="term" value="P:proteolysis"/>
    <property type="evidence" value="ECO:0007669"/>
    <property type="project" value="UniProtKB-KW"/>
</dbReference>
<evidence type="ECO:0000256" key="15">
    <source>
        <dbReference type="ARBA" id="ARBA00034000"/>
    </source>
</evidence>
<dbReference type="InterPro" id="IPR012338">
    <property type="entry name" value="Beta-lactam/transpept-like"/>
</dbReference>
<feature type="domain" description="Glycosyl transferase family 51" evidence="20">
    <location>
        <begin position="62"/>
        <end position="238"/>
    </location>
</feature>
<feature type="compositionally biased region" description="Basic and acidic residues" evidence="17">
    <location>
        <begin position="658"/>
        <end position="669"/>
    </location>
</feature>
<dbReference type="Pfam" id="PF00912">
    <property type="entry name" value="Transgly"/>
    <property type="match status" value="1"/>
</dbReference>
<dbReference type="SUPFAM" id="SSF56601">
    <property type="entry name" value="beta-lactamase/transpeptidase-like"/>
    <property type="match status" value="1"/>
</dbReference>
<dbReference type="GO" id="GO:0008955">
    <property type="term" value="F:peptidoglycan glycosyltransferase activity"/>
    <property type="evidence" value="ECO:0007669"/>
    <property type="project" value="UniProtKB-EC"/>
</dbReference>
<keyword evidence="14" id="KW-0961">Cell wall biogenesis/degradation</keyword>
<evidence type="ECO:0000256" key="4">
    <source>
        <dbReference type="ARBA" id="ARBA00022475"/>
    </source>
</evidence>
<dbReference type="PANTHER" id="PTHR32282">
    <property type="entry name" value="BINDING PROTEIN TRANSPEPTIDASE, PUTATIVE-RELATED"/>
    <property type="match status" value="1"/>
</dbReference>
<dbReference type="GO" id="GO:0008658">
    <property type="term" value="F:penicillin binding"/>
    <property type="evidence" value="ECO:0007669"/>
    <property type="project" value="InterPro"/>
</dbReference>
<dbReference type="GO" id="GO:0009002">
    <property type="term" value="F:serine-type D-Ala-D-Ala carboxypeptidase activity"/>
    <property type="evidence" value="ECO:0007669"/>
    <property type="project" value="UniProtKB-EC"/>
</dbReference>
<dbReference type="InterPro" id="IPR023346">
    <property type="entry name" value="Lysozyme-like_dom_sf"/>
</dbReference>
<evidence type="ECO:0000256" key="9">
    <source>
        <dbReference type="ARBA" id="ARBA00022801"/>
    </source>
</evidence>
<comment type="similarity">
    <text evidence="3">In the N-terminal section; belongs to the glycosyltransferase 51 family.</text>
</comment>
<evidence type="ECO:0000313" key="22">
    <source>
        <dbReference type="Proteomes" id="UP001431131"/>
    </source>
</evidence>
<evidence type="ECO:0000256" key="18">
    <source>
        <dbReference type="SAM" id="Phobius"/>
    </source>
</evidence>
<organism evidence="21 22">
    <name type="scientific">Fredinandcohnia quinoae</name>
    <dbReference type="NCBI Taxonomy" id="2918902"/>
    <lineage>
        <taxon>Bacteria</taxon>
        <taxon>Bacillati</taxon>
        <taxon>Bacillota</taxon>
        <taxon>Bacilli</taxon>
        <taxon>Bacillales</taxon>
        <taxon>Bacillaceae</taxon>
        <taxon>Fredinandcohnia</taxon>
    </lineage>
</organism>
<feature type="domain" description="Penicillin-binding protein transpeptidase" evidence="19">
    <location>
        <begin position="329"/>
        <end position="605"/>
    </location>
</feature>
<evidence type="ECO:0000256" key="12">
    <source>
        <dbReference type="ARBA" id="ARBA00023136"/>
    </source>
</evidence>
<dbReference type="SUPFAM" id="SSF53955">
    <property type="entry name" value="Lysozyme-like"/>
    <property type="match status" value="1"/>
</dbReference>
<dbReference type="GO" id="GO:0071555">
    <property type="term" value="P:cell wall organization"/>
    <property type="evidence" value="ECO:0007669"/>
    <property type="project" value="UniProtKB-KW"/>
</dbReference>
<dbReference type="InterPro" id="IPR001460">
    <property type="entry name" value="PCN-bd_Tpept"/>
</dbReference>
<protein>
    <submittedName>
        <fullName evidence="21">Penicillin-binding protein</fullName>
    </submittedName>
</protein>
<evidence type="ECO:0000256" key="5">
    <source>
        <dbReference type="ARBA" id="ARBA00022645"/>
    </source>
</evidence>
<evidence type="ECO:0000256" key="3">
    <source>
        <dbReference type="ARBA" id="ARBA00007739"/>
    </source>
</evidence>
<dbReference type="GO" id="GO:0008360">
    <property type="term" value="P:regulation of cell shape"/>
    <property type="evidence" value="ECO:0007669"/>
    <property type="project" value="UniProtKB-KW"/>
</dbReference>
<evidence type="ECO:0000256" key="17">
    <source>
        <dbReference type="SAM" id="MobiDB-lite"/>
    </source>
</evidence>
<keyword evidence="13" id="KW-0511">Multifunctional enzyme</keyword>
<dbReference type="RefSeq" id="WP_240256098.1">
    <property type="nucleotide sequence ID" value="NZ_JAKTTI010000019.1"/>
</dbReference>
<keyword evidence="18" id="KW-1133">Transmembrane helix</keyword>
<keyword evidence="6" id="KW-0645">Protease</keyword>
<evidence type="ECO:0000256" key="2">
    <source>
        <dbReference type="ARBA" id="ARBA00007090"/>
    </source>
</evidence>
<comment type="catalytic activity">
    <reaction evidence="15">
        <text>Preferential cleavage: (Ac)2-L-Lys-D-Ala-|-D-Ala. Also transpeptidation of peptidyl-alanyl moieties that are N-acyl substituents of D-alanine.</text>
        <dbReference type="EC" id="3.4.16.4"/>
    </reaction>
</comment>
<dbReference type="GO" id="GO:0005886">
    <property type="term" value="C:plasma membrane"/>
    <property type="evidence" value="ECO:0007669"/>
    <property type="project" value="UniProtKB-SubCell"/>
</dbReference>
<keyword evidence="8" id="KW-0808">Transferase</keyword>
<keyword evidence="9" id="KW-0378">Hydrolase</keyword>
<dbReference type="Proteomes" id="UP001431131">
    <property type="component" value="Unassembled WGS sequence"/>
</dbReference>
<sequence>MEVIRNDRLKIALRILRAFLFIFLIIAVLITIGVMSLLTYAKVKGAPPLAVPLSTLLYAEDGTLIGEERHQGETRYWVSLDEVSKPLLEATISIEDRNYFSHNGFDYKRIAGAILADVKAMAKVQGASTITQQYARNLFLEHEKTWNRKITEALYTIRLELNYSKEEILEGYLNTIYYGHGVYGIEAAANYYFGKKASDLTIAEASMLAGIPKGPSHYSPLNNEKKAKHRQQLVLAAMVENEYISKKEAQKIYETPLTYSKGEAIQRETIAPYFQDIVKKELHSNLKLTKEMIETGGLRVYTSLDPVLQKNAEEKVVNTINESSDIQIGFVAMDPNTGEVKALIGGRSYQESPFNRATQAERQPGSTFKPFLYYAALEKGFTPSTPIRSEVTTFTFDDGRASYTPHNYKNYYPNDTITLAQAIAVSDNVYAVKTHLFLGEETLLKTAKSLGITSDLKDVPSLALGTSGVKVIDMVNAYSTIANGGSLREPVFITRVENYKGEIIYEKKTKSKSVLDPANAFVTTQLMTGMFDEKLNSYTAVTGSTISNKLTRFYAGKSGSTQADSWMIGYSPQLVAGVWTGYDKGQTMDLTAEKRYAKNIWATFMEEAHKDKPPVPFKPPEGVVGVYVNPDSGLLATKSCPVSRLTFYKKGTEPTEYCAEHLEDHDKKEPKPKKKKKEEEDKGFFKKLFDWF</sequence>
<evidence type="ECO:0000259" key="20">
    <source>
        <dbReference type="Pfam" id="PF00912"/>
    </source>
</evidence>
<keyword evidence="22" id="KW-1185">Reference proteome</keyword>
<evidence type="ECO:0000256" key="6">
    <source>
        <dbReference type="ARBA" id="ARBA00022670"/>
    </source>
</evidence>
<dbReference type="InterPro" id="IPR036950">
    <property type="entry name" value="PBP_transglycosylase"/>
</dbReference>
<dbReference type="FunFam" id="3.40.710.10:FF:000028">
    <property type="entry name" value="Penicillin-binding protein 1A"/>
    <property type="match status" value="1"/>
</dbReference>
<evidence type="ECO:0000256" key="7">
    <source>
        <dbReference type="ARBA" id="ARBA00022676"/>
    </source>
</evidence>
<evidence type="ECO:0000259" key="19">
    <source>
        <dbReference type="Pfam" id="PF00905"/>
    </source>
</evidence>
<dbReference type="PANTHER" id="PTHR32282:SF11">
    <property type="entry name" value="PENICILLIN-BINDING PROTEIN 1B"/>
    <property type="match status" value="1"/>
</dbReference>
<dbReference type="Pfam" id="PF00905">
    <property type="entry name" value="Transpeptidase"/>
    <property type="match status" value="1"/>
</dbReference>
<evidence type="ECO:0000256" key="1">
    <source>
        <dbReference type="ARBA" id="ARBA00004236"/>
    </source>
</evidence>
<dbReference type="EMBL" id="JAKTTI010000019">
    <property type="protein sequence ID" value="MCH1626182.1"/>
    <property type="molecule type" value="Genomic_DNA"/>
</dbReference>
<dbReference type="NCBIfam" id="TIGR02074">
    <property type="entry name" value="PBP_1a_fam"/>
    <property type="match status" value="1"/>
</dbReference>
<dbReference type="InterPro" id="IPR050396">
    <property type="entry name" value="Glycosyltr_51/Transpeptidase"/>
</dbReference>
<dbReference type="AlphaFoldDB" id="A0AAW5E8D2"/>
<name>A0AAW5E8D2_9BACI</name>
<dbReference type="Gene3D" id="3.40.710.10">
    <property type="entry name" value="DD-peptidase/beta-lactamase superfamily"/>
    <property type="match status" value="1"/>
</dbReference>
<accession>A0AAW5E8D2</accession>
<keyword evidence="5" id="KW-0121">Carboxypeptidase</keyword>
<evidence type="ECO:0000256" key="8">
    <source>
        <dbReference type="ARBA" id="ARBA00022679"/>
    </source>
</evidence>
<evidence type="ECO:0000256" key="10">
    <source>
        <dbReference type="ARBA" id="ARBA00022960"/>
    </source>
</evidence>
<dbReference type="Gene3D" id="1.10.3810.10">
    <property type="entry name" value="Biosynthetic peptidoglycan transglycosylase-like"/>
    <property type="match status" value="1"/>
</dbReference>
<proteinExistence type="inferred from homology"/>
<keyword evidence="10" id="KW-0133">Cell shape</keyword>
<comment type="subcellular location">
    <subcellularLocation>
        <location evidence="1">Cell membrane</location>
    </subcellularLocation>
</comment>